<reference evidence="1" key="1">
    <citation type="submission" date="2020-10" db="EMBL/GenBank/DDBJ databases">
        <authorList>
            <person name="Gilroy R."/>
        </authorList>
    </citation>
    <scope>NUCLEOTIDE SEQUENCE</scope>
    <source>
        <strain evidence="1">13361</strain>
    </source>
</reference>
<gene>
    <name evidence="1" type="ORF">IAB74_02510</name>
</gene>
<evidence type="ECO:0000313" key="2">
    <source>
        <dbReference type="Proteomes" id="UP000886796"/>
    </source>
</evidence>
<sequence>MGKIERKYLAHYINAGTAEEENYERLGQDLEELSPELAASVETKKNILGQTSILISSYEKTAAVTPYYAQADSPLFAKLQGILDGNLVLDDLKTQVVEVKLWDGEPEGTTFPAIREEAYIEITSYGGDTTGYQIPFTIHYTGNKETGTFDVQSRTFTKG</sequence>
<dbReference type="Proteomes" id="UP000886796">
    <property type="component" value="Unassembled WGS sequence"/>
</dbReference>
<reference evidence="1" key="2">
    <citation type="journal article" date="2021" name="PeerJ">
        <title>Extensive microbial diversity within the chicken gut microbiome revealed by metagenomics and culture.</title>
        <authorList>
            <person name="Gilroy R."/>
            <person name="Ravi A."/>
            <person name="Getino M."/>
            <person name="Pursley I."/>
            <person name="Horton D.L."/>
            <person name="Alikhan N.F."/>
            <person name="Baker D."/>
            <person name="Gharbi K."/>
            <person name="Hall N."/>
            <person name="Watson M."/>
            <person name="Adriaenssens E.M."/>
            <person name="Foster-Nyarko E."/>
            <person name="Jarju S."/>
            <person name="Secka A."/>
            <person name="Antonio M."/>
            <person name="Oren A."/>
            <person name="Chaudhuri R.R."/>
            <person name="La Ragione R."/>
            <person name="Hildebrand F."/>
            <person name="Pallen M.J."/>
        </authorList>
    </citation>
    <scope>NUCLEOTIDE SEQUENCE</scope>
    <source>
        <strain evidence="1">13361</strain>
    </source>
</reference>
<name>A0A9D0Z2K8_9FIRM</name>
<dbReference type="EMBL" id="DVFK01000035">
    <property type="protein sequence ID" value="HIQ67366.1"/>
    <property type="molecule type" value="Genomic_DNA"/>
</dbReference>
<protein>
    <submittedName>
        <fullName evidence="1">Uncharacterized protein</fullName>
    </submittedName>
</protein>
<proteinExistence type="predicted"/>
<evidence type="ECO:0000313" key="1">
    <source>
        <dbReference type="EMBL" id="HIQ67366.1"/>
    </source>
</evidence>
<comment type="caution">
    <text evidence="1">The sequence shown here is derived from an EMBL/GenBank/DDBJ whole genome shotgun (WGS) entry which is preliminary data.</text>
</comment>
<accession>A0A9D0Z2K8</accession>
<dbReference type="AlphaFoldDB" id="A0A9D0Z2K8"/>
<organism evidence="1 2">
    <name type="scientific">Candidatus Faecousia excrementigallinarum</name>
    <dbReference type="NCBI Taxonomy" id="2840806"/>
    <lineage>
        <taxon>Bacteria</taxon>
        <taxon>Bacillati</taxon>
        <taxon>Bacillota</taxon>
        <taxon>Clostridia</taxon>
        <taxon>Eubacteriales</taxon>
        <taxon>Oscillospiraceae</taxon>
        <taxon>Faecousia</taxon>
    </lineage>
</organism>